<evidence type="ECO:0000256" key="1">
    <source>
        <dbReference type="ARBA" id="ARBA00004635"/>
    </source>
</evidence>
<evidence type="ECO:0000313" key="10">
    <source>
        <dbReference type="EMBL" id="QNR68309.1"/>
    </source>
</evidence>
<proteinExistence type="inferred from homology"/>
<dbReference type="CDD" id="cd13596">
    <property type="entry name" value="PBP2_lipoprotein_GmpC"/>
    <property type="match status" value="1"/>
</dbReference>
<dbReference type="RefSeq" id="WP_023987134.1">
    <property type="nucleotide sequence ID" value="NZ_CP011512.1"/>
</dbReference>
<dbReference type="Proteomes" id="UP001266807">
    <property type="component" value="Unassembled WGS sequence"/>
</dbReference>
<keyword evidence="12" id="KW-1185">Reference proteome</keyword>
<evidence type="ECO:0000256" key="2">
    <source>
        <dbReference type="ARBA" id="ARBA00022729"/>
    </source>
</evidence>
<evidence type="ECO:0000313" key="12">
    <source>
        <dbReference type="Proteomes" id="UP001266807"/>
    </source>
</evidence>
<dbReference type="EMBL" id="JAVDUG010000009">
    <property type="protein sequence ID" value="MDR6780727.1"/>
    <property type="molecule type" value="Genomic_DNA"/>
</dbReference>
<keyword evidence="3" id="KW-0472">Membrane</keyword>
<dbReference type="PANTHER" id="PTHR30429">
    <property type="entry name" value="D-METHIONINE-BINDING LIPOPROTEIN METQ"/>
    <property type="match status" value="1"/>
</dbReference>
<evidence type="ECO:0000256" key="6">
    <source>
        <dbReference type="PIRNR" id="PIRNR002854"/>
    </source>
</evidence>
<name>A0A0K2F5A1_9BACL</name>
<keyword evidence="2 8" id="KW-0732">Signal</keyword>
<dbReference type="Proteomes" id="UP000516384">
    <property type="component" value="Chromosome"/>
</dbReference>
<accession>A0A0K2F5A1</accession>
<evidence type="ECO:0000256" key="3">
    <source>
        <dbReference type="ARBA" id="ARBA00023136"/>
    </source>
</evidence>
<dbReference type="InterPro" id="IPR004872">
    <property type="entry name" value="Lipoprotein_NlpA"/>
</dbReference>
<dbReference type="PROSITE" id="PS51257">
    <property type="entry name" value="PROKAR_LIPOPROTEIN"/>
    <property type="match status" value="1"/>
</dbReference>
<keyword evidence="5 6" id="KW-0449">Lipoprotein</keyword>
<organism evidence="10 11">
    <name type="scientific">Paenibacillus peoriae</name>
    <dbReference type="NCBI Taxonomy" id="59893"/>
    <lineage>
        <taxon>Bacteria</taxon>
        <taxon>Bacillati</taxon>
        <taxon>Bacillota</taxon>
        <taxon>Bacilli</taxon>
        <taxon>Bacillales</taxon>
        <taxon>Paenibacillaceae</taxon>
        <taxon>Paenibacillus</taxon>
    </lineage>
</organism>
<evidence type="ECO:0000256" key="4">
    <source>
        <dbReference type="ARBA" id="ARBA00023139"/>
    </source>
</evidence>
<feature type="signal peptide" evidence="8">
    <location>
        <begin position="1"/>
        <end position="22"/>
    </location>
</feature>
<dbReference type="EMBL" id="CP061172">
    <property type="protein sequence ID" value="QNR68309.1"/>
    <property type="molecule type" value="Genomic_DNA"/>
</dbReference>
<dbReference type="AlphaFoldDB" id="A0A0K2F5A1"/>
<evidence type="ECO:0000313" key="11">
    <source>
        <dbReference type="Proteomes" id="UP000516384"/>
    </source>
</evidence>
<dbReference type="Pfam" id="PF03180">
    <property type="entry name" value="Lipoprotein_9"/>
    <property type="match status" value="1"/>
</dbReference>
<dbReference type="OrthoDB" id="9812878at2"/>
<comment type="subcellular location">
    <subcellularLocation>
        <location evidence="1">Membrane</location>
        <topology evidence="1">Lipid-anchor</topology>
    </subcellularLocation>
</comment>
<dbReference type="GO" id="GO:0016020">
    <property type="term" value="C:membrane"/>
    <property type="evidence" value="ECO:0007669"/>
    <property type="project" value="UniProtKB-SubCell"/>
</dbReference>
<protein>
    <recommendedName>
        <fullName evidence="6">Lipoprotein</fullName>
    </recommendedName>
</protein>
<reference evidence="10 11" key="1">
    <citation type="submission" date="2020-09" db="EMBL/GenBank/DDBJ databases">
        <title>Characterization of Paenibacillus peoriae strain ZF390 with broad-spectrum antimicrobial activity as a potential biocontrol agent.</title>
        <authorList>
            <person name="Li L."/>
            <person name="Zhao Y."/>
            <person name="Li B."/>
            <person name="Xie X."/>
        </authorList>
    </citation>
    <scope>NUCLEOTIDE SEQUENCE [LARGE SCALE GENOMIC DNA]</scope>
    <source>
        <strain evidence="10 11">ZF390</strain>
    </source>
</reference>
<keyword evidence="4" id="KW-0564">Palmitate</keyword>
<evidence type="ECO:0000256" key="5">
    <source>
        <dbReference type="ARBA" id="ARBA00023288"/>
    </source>
</evidence>
<dbReference type="PIRSF" id="PIRSF002854">
    <property type="entry name" value="MetQ"/>
    <property type="match status" value="1"/>
</dbReference>
<evidence type="ECO:0000256" key="7">
    <source>
        <dbReference type="PIRSR" id="PIRSR002854-1"/>
    </source>
</evidence>
<dbReference type="SUPFAM" id="SSF53850">
    <property type="entry name" value="Periplasmic binding protein-like II"/>
    <property type="match status" value="1"/>
</dbReference>
<dbReference type="Gene3D" id="3.40.190.10">
    <property type="entry name" value="Periplasmic binding protein-like II"/>
    <property type="match status" value="2"/>
</dbReference>
<evidence type="ECO:0000256" key="8">
    <source>
        <dbReference type="SAM" id="SignalP"/>
    </source>
</evidence>
<gene>
    <name evidence="10" type="ORF">IAQ67_04265</name>
    <name evidence="9" type="ORF">J2W98_005034</name>
</gene>
<feature type="lipid moiety-binding region" description="S-diacylglycerol cysteine" evidence="7">
    <location>
        <position position="21"/>
    </location>
</feature>
<comment type="similarity">
    <text evidence="6">Belongs to the nlpA lipoprotein family.</text>
</comment>
<evidence type="ECO:0000313" key="9">
    <source>
        <dbReference type="EMBL" id="MDR6780727.1"/>
    </source>
</evidence>
<sequence length="295" mass="31587">MKKIFRLGLLAILSVAVLSACSANGSGSNANEKVHVKIGVSGSEDTYWDVLKKKAEAKNIEIELISFSDYTLPNKALANKEVDLNSFQHLAFLSQFNVENDVNIVPIGATIIAPMALYSEKFKNVSDIPDGSKIAIPDDPSNQGRALKLLQSAGLIKLKQDAGLYPTTDEIEGNPKKLEIVPVVAQQTPRVLSDVAASAVNSGVATDAGLKLDGAIYKDDASSEEAKPYVNVFAARAEDKDNATYKTIVDLYHDADVAEAVKQDSKGANVVVDQSAEELQATLDKLVADVKAQKK</sequence>
<feature type="chain" id="PRO_5044544754" description="Lipoprotein" evidence="8">
    <location>
        <begin position="23"/>
        <end position="295"/>
    </location>
</feature>
<reference evidence="9 12" key="2">
    <citation type="submission" date="2023-07" db="EMBL/GenBank/DDBJ databases">
        <title>Sorghum-associated microbial communities from plants grown in Nebraska, USA.</title>
        <authorList>
            <person name="Schachtman D."/>
        </authorList>
    </citation>
    <scope>NUCLEOTIDE SEQUENCE [LARGE SCALE GENOMIC DNA]</scope>
    <source>
        <strain evidence="9 12">BE143</strain>
    </source>
</reference>
<dbReference type="KEGG" id="ppeo:ABE82_04415"/>
<dbReference type="PANTHER" id="PTHR30429:SF3">
    <property type="entry name" value="LIPOPROTEIN"/>
    <property type="match status" value="1"/>
</dbReference>